<dbReference type="Pfam" id="PF00999">
    <property type="entry name" value="Na_H_Exchanger"/>
    <property type="match status" value="1"/>
</dbReference>
<evidence type="ECO:0000256" key="2">
    <source>
        <dbReference type="ARBA" id="ARBA00022692"/>
    </source>
</evidence>
<evidence type="ECO:0000259" key="6">
    <source>
        <dbReference type="Pfam" id="PF00999"/>
    </source>
</evidence>
<name>A0ABW4WTU6_9HYPH</name>
<protein>
    <submittedName>
        <fullName evidence="7">Cation:proton antiporter</fullName>
    </submittedName>
</protein>
<evidence type="ECO:0000256" key="3">
    <source>
        <dbReference type="ARBA" id="ARBA00022989"/>
    </source>
</evidence>
<evidence type="ECO:0000256" key="1">
    <source>
        <dbReference type="ARBA" id="ARBA00004141"/>
    </source>
</evidence>
<keyword evidence="4 5" id="KW-0472">Membrane</keyword>
<evidence type="ECO:0000256" key="4">
    <source>
        <dbReference type="ARBA" id="ARBA00023136"/>
    </source>
</evidence>
<dbReference type="EMBL" id="JBHUGY010000080">
    <property type="protein sequence ID" value="MFD2058922.1"/>
    <property type="molecule type" value="Genomic_DNA"/>
</dbReference>
<organism evidence="7 8">
    <name type="scientific">Mesorhizobium calcicola</name>
    <dbReference type="NCBI Taxonomy" id="1300310"/>
    <lineage>
        <taxon>Bacteria</taxon>
        <taxon>Pseudomonadati</taxon>
        <taxon>Pseudomonadota</taxon>
        <taxon>Alphaproteobacteria</taxon>
        <taxon>Hyphomicrobiales</taxon>
        <taxon>Phyllobacteriaceae</taxon>
        <taxon>Mesorhizobium</taxon>
    </lineage>
</organism>
<sequence length="99" mass="10676">MRKGRRSGRPFRFRETKVLVMILLPFIAYLGAEHIGASVILAAVTAGLLTGGSGVFRFPSVSACMRSMSLWTTLSCAGRALFTEITLTEALLKGGQARK</sequence>
<keyword evidence="2 5" id="KW-0812">Transmembrane</keyword>
<feature type="domain" description="Cation/H+ exchanger transmembrane" evidence="6">
    <location>
        <begin position="12"/>
        <end position="55"/>
    </location>
</feature>
<dbReference type="Proteomes" id="UP001597349">
    <property type="component" value="Unassembled WGS sequence"/>
</dbReference>
<keyword evidence="8" id="KW-1185">Reference proteome</keyword>
<keyword evidence="3 5" id="KW-1133">Transmembrane helix</keyword>
<evidence type="ECO:0000313" key="7">
    <source>
        <dbReference type="EMBL" id="MFD2058922.1"/>
    </source>
</evidence>
<dbReference type="InterPro" id="IPR006153">
    <property type="entry name" value="Cation/H_exchanger_TM"/>
</dbReference>
<comment type="subcellular location">
    <subcellularLocation>
        <location evidence="1">Membrane</location>
        <topology evidence="1">Multi-pass membrane protein</topology>
    </subcellularLocation>
</comment>
<feature type="transmembrane region" description="Helical" evidence="5">
    <location>
        <begin position="38"/>
        <end position="58"/>
    </location>
</feature>
<gene>
    <name evidence="7" type="ORF">ACFSQT_39350</name>
</gene>
<evidence type="ECO:0000256" key="5">
    <source>
        <dbReference type="SAM" id="Phobius"/>
    </source>
</evidence>
<dbReference type="RefSeq" id="WP_379027539.1">
    <property type="nucleotide sequence ID" value="NZ_JBHUGY010000080.1"/>
</dbReference>
<comment type="caution">
    <text evidence="7">The sequence shown here is derived from an EMBL/GenBank/DDBJ whole genome shotgun (WGS) entry which is preliminary data.</text>
</comment>
<proteinExistence type="predicted"/>
<feature type="transmembrane region" description="Helical" evidence="5">
    <location>
        <begin position="12"/>
        <end position="32"/>
    </location>
</feature>
<reference evidence="8" key="1">
    <citation type="journal article" date="2019" name="Int. J. Syst. Evol. Microbiol.">
        <title>The Global Catalogue of Microorganisms (GCM) 10K type strain sequencing project: providing services to taxonomists for standard genome sequencing and annotation.</title>
        <authorList>
            <consortium name="The Broad Institute Genomics Platform"/>
            <consortium name="The Broad Institute Genome Sequencing Center for Infectious Disease"/>
            <person name="Wu L."/>
            <person name="Ma J."/>
        </authorList>
    </citation>
    <scope>NUCLEOTIDE SEQUENCE [LARGE SCALE GENOMIC DNA]</scope>
    <source>
        <strain evidence="8">CGMCC 1.16226</strain>
    </source>
</reference>
<evidence type="ECO:0000313" key="8">
    <source>
        <dbReference type="Proteomes" id="UP001597349"/>
    </source>
</evidence>
<accession>A0ABW4WTU6</accession>